<dbReference type="InterPro" id="IPR051165">
    <property type="entry name" value="Multifunctional_ANK_Repeat"/>
</dbReference>
<dbReference type="PANTHER" id="PTHR24123">
    <property type="entry name" value="ANKYRIN REPEAT-CONTAINING"/>
    <property type="match status" value="1"/>
</dbReference>
<dbReference type="Gene3D" id="1.25.40.20">
    <property type="entry name" value="Ankyrin repeat-containing domain"/>
    <property type="match status" value="1"/>
</dbReference>
<feature type="repeat" description="ANK" evidence="3">
    <location>
        <begin position="355"/>
        <end position="387"/>
    </location>
</feature>
<evidence type="ECO:0000313" key="5">
    <source>
        <dbReference type="EMBL" id="CAE0368087.1"/>
    </source>
</evidence>
<dbReference type="Pfam" id="PF12796">
    <property type="entry name" value="Ank_2"/>
    <property type="match status" value="1"/>
</dbReference>
<name>A0A7S3JZI3_9STRA</name>
<dbReference type="EMBL" id="HBIJ01013066">
    <property type="protein sequence ID" value="CAE0368087.1"/>
    <property type="molecule type" value="Transcribed_RNA"/>
</dbReference>
<feature type="compositionally biased region" description="Low complexity" evidence="4">
    <location>
        <begin position="548"/>
        <end position="559"/>
    </location>
</feature>
<accession>A0A7S3JZI3</accession>
<dbReference type="InterPro" id="IPR036770">
    <property type="entry name" value="Ankyrin_rpt-contain_sf"/>
</dbReference>
<dbReference type="SUPFAM" id="SSF48403">
    <property type="entry name" value="Ankyrin repeat"/>
    <property type="match status" value="1"/>
</dbReference>
<protein>
    <submittedName>
        <fullName evidence="5">Uncharacterized protein</fullName>
    </submittedName>
</protein>
<sequence length="559" mass="63068">MEPTRLARVHNTRLPNALTEMILDGSPESRGPYSGVIQNSLALKDRQRVMTYMRDQNLSGVKMRRGAYYKIPQVQAALKAYLNACEKAMKADCVLREGEKIGLLGAKQQKDFLRQDLFRELHHIETSSGDGILHKCIRKWKESGENRDQKQFWLRALRAACLAGADLQQENTHHYTTPLALAISINAYEPLRSLLEFGTLRLVNLEKPPSSIESKATDRAECDPHLLAAEANALESFSIIIGYLYENRALSRLAFRRNTGGLTFYHIAVVSDNVDLMREACKYNEFRHHKLLDAPTIQQLGTIAIKDPKKISTQPASMRNLYQTASHKACRYAHFRSLEFLLTQAGASPNVFDIFGRTPLHIACEYGYFQNVKLLLENGADPSILDKKKHTPRDHLMLGMSAKTVRRQDLDDYLASFRIFTGKHEAKKPAKAIVDYKKCQVLLDRLDGVGLTSGSYIPPFLLRLFLFSDVEAPPEHNESSSDKKLSTNQHEDYAYFPCLNSCLNNVFTPADDVASQSKGLRNPKENQDEEDDDVRLSEEQNVTASLLPPVVTTPQTTTN</sequence>
<evidence type="ECO:0000256" key="3">
    <source>
        <dbReference type="PROSITE-ProRule" id="PRU00023"/>
    </source>
</evidence>
<proteinExistence type="predicted"/>
<dbReference type="InterPro" id="IPR002110">
    <property type="entry name" value="Ankyrin_rpt"/>
</dbReference>
<reference evidence="5" key="1">
    <citation type="submission" date="2021-01" db="EMBL/GenBank/DDBJ databases">
        <authorList>
            <person name="Corre E."/>
            <person name="Pelletier E."/>
            <person name="Niang G."/>
            <person name="Scheremetjew M."/>
            <person name="Finn R."/>
            <person name="Kale V."/>
            <person name="Holt S."/>
            <person name="Cochrane G."/>
            <person name="Meng A."/>
            <person name="Brown T."/>
            <person name="Cohen L."/>
        </authorList>
    </citation>
    <scope>NUCLEOTIDE SEQUENCE</scope>
    <source>
        <strain evidence="5">CCMP1510</strain>
    </source>
</reference>
<gene>
    <name evidence="5" type="ORF">ALAG00032_LOCUS8848</name>
</gene>
<dbReference type="AlphaFoldDB" id="A0A7S3JZI3"/>
<dbReference type="SMART" id="SM00248">
    <property type="entry name" value="ANK"/>
    <property type="match status" value="4"/>
</dbReference>
<dbReference type="PROSITE" id="PS50297">
    <property type="entry name" value="ANK_REP_REGION"/>
    <property type="match status" value="1"/>
</dbReference>
<feature type="region of interest" description="Disordered" evidence="4">
    <location>
        <begin position="514"/>
        <end position="559"/>
    </location>
</feature>
<evidence type="ECO:0000256" key="4">
    <source>
        <dbReference type="SAM" id="MobiDB-lite"/>
    </source>
</evidence>
<evidence type="ECO:0000256" key="2">
    <source>
        <dbReference type="ARBA" id="ARBA00023043"/>
    </source>
</evidence>
<evidence type="ECO:0000256" key="1">
    <source>
        <dbReference type="ARBA" id="ARBA00022737"/>
    </source>
</evidence>
<keyword evidence="1" id="KW-0677">Repeat</keyword>
<dbReference type="PROSITE" id="PS50088">
    <property type="entry name" value="ANK_REPEAT"/>
    <property type="match status" value="1"/>
</dbReference>
<dbReference type="PANTHER" id="PTHR24123:SF33">
    <property type="entry name" value="PROTEIN HOS4"/>
    <property type="match status" value="1"/>
</dbReference>
<keyword evidence="2 3" id="KW-0040">ANK repeat</keyword>
<organism evidence="5">
    <name type="scientific">Aureoumbra lagunensis</name>
    <dbReference type="NCBI Taxonomy" id="44058"/>
    <lineage>
        <taxon>Eukaryota</taxon>
        <taxon>Sar</taxon>
        <taxon>Stramenopiles</taxon>
        <taxon>Ochrophyta</taxon>
        <taxon>Pelagophyceae</taxon>
        <taxon>Pelagomonadales</taxon>
        <taxon>Aureoumbra</taxon>
    </lineage>
</organism>